<feature type="region of interest" description="Disordered" evidence="1">
    <location>
        <begin position="131"/>
        <end position="154"/>
    </location>
</feature>
<protein>
    <submittedName>
        <fullName evidence="2">Uncharacterized protein</fullName>
    </submittedName>
</protein>
<organism evidence="2 3">
    <name type="scientific">Escallonia rubra</name>
    <dbReference type="NCBI Taxonomy" id="112253"/>
    <lineage>
        <taxon>Eukaryota</taxon>
        <taxon>Viridiplantae</taxon>
        <taxon>Streptophyta</taxon>
        <taxon>Embryophyta</taxon>
        <taxon>Tracheophyta</taxon>
        <taxon>Spermatophyta</taxon>
        <taxon>Magnoliopsida</taxon>
        <taxon>eudicotyledons</taxon>
        <taxon>Gunneridae</taxon>
        <taxon>Pentapetalae</taxon>
        <taxon>asterids</taxon>
        <taxon>campanulids</taxon>
        <taxon>Escalloniales</taxon>
        <taxon>Escalloniaceae</taxon>
        <taxon>Escallonia</taxon>
    </lineage>
</organism>
<comment type="caution">
    <text evidence="2">The sequence shown here is derived from an EMBL/GenBank/DDBJ whole genome shotgun (WGS) entry which is preliminary data.</text>
</comment>
<evidence type="ECO:0000313" key="3">
    <source>
        <dbReference type="Proteomes" id="UP001187471"/>
    </source>
</evidence>
<dbReference type="Proteomes" id="UP001187471">
    <property type="component" value="Unassembled WGS sequence"/>
</dbReference>
<gene>
    <name evidence="2" type="ORF">RJ640_017924</name>
</gene>
<name>A0AA88QY24_9ASTE</name>
<keyword evidence="3" id="KW-1185">Reference proteome</keyword>
<dbReference type="PANTHER" id="PTHR34956:SF1">
    <property type="entry name" value="DUF4005 DOMAIN-CONTAINING PROTEIN"/>
    <property type="match status" value="1"/>
</dbReference>
<dbReference type="AlphaFoldDB" id="A0AA88QY24"/>
<evidence type="ECO:0000313" key="2">
    <source>
        <dbReference type="EMBL" id="KAK2971555.1"/>
    </source>
</evidence>
<evidence type="ECO:0000256" key="1">
    <source>
        <dbReference type="SAM" id="MobiDB-lite"/>
    </source>
</evidence>
<sequence length="154" mass="17967">MDFCSLQANMNIPLSFEKDIRYECYSATNYQLSDEYEKNEDDVLYVELRRQVLLLTADDDDDAFLNTKLPNVKRVIKKHANIAAHARMLPGGYFSWQENESTNSVPAWLLNLWRNGSGTGVFIPEIAKTTRRNKPRRKNNERGRMYKPVAYKSR</sequence>
<dbReference type="PANTHER" id="PTHR34956">
    <property type="entry name" value="OS05G0397300 PROTEIN"/>
    <property type="match status" value="1"/>
</dbReference>
<dbReference type="EMBL" id="JAVXUO010002581">
    <property type="protein sequence ID" value="KAK2971555.1"/>
    <property type="molecule type" value="Genomic_DNA"/>
</dbReference>
<reference evidence="2" key="1">
    <citation type="submission" date="2022-12" db="EMBL/GenBank/DDBJ databases">
        <title>Draft genome assemblies for two species of Escallonia (Escalloniales).</title>
        <authorList>
            <person name="Chanderbali A."/>
            <person name="Dervinis C."/>
            <person name="Anghel I."/>
            <person name="Soltis D."/>
            <person name="Soltis P."/>
            <person name="Zapata F."/>
        </authorList>
    </citation>
    <scope>NUCLEOTIDE SEQUENCE</scope>
    <source>
        <strain evidence="2">UCBG92.1500</strain>
        <tissue evidence="2">Leaf</tissue>
    </source>
</reference>
<proteinExistence type="predicted"/>
<accession>A0AA88QY24</accession>